<keyword evidence="1" id="KW-0479">Metal-binding</keyword>
<keyword evidence="4" id="KW-0732">Signal</keyword>
<dbReference type="PROSITE" id="PS51485">
    <property type="entry name" value="PHYTOCYANIN"/>
    <property type="match status" value="1"/>
</dbReference>
<evidence type="ECO:0000256" key="2">
    <source>
        <dbReference type="ARBA" id="ARBA00023008"/>
    </source>
</evidence>
<proteinExistence type="predicted"/>
<keyword evidence="7" id="KW-1185">Reference proteome</keyword>
<dbReference type="InterPro" id="IPR003245">
    <property type="entry name" value="Phytocyanin_dom"/>
</dbReference>
<dbReference type="CDD" id="cd04216">
    <property type="entry name" value="Phytocyanin"/>
    <property type="match status" value="1"/>
</dbReference>
<dbReference type="EMBL" id="SWLB01000004">
    <property type="protein sequence ID" value="KAF3339368.1"/>
    <property type="molecule type" value="Genomic_DNA"/>
</dbReference>
<dbReference type="InterPro" id="IPR039391">
    <property type="entry name" value="Phytocyanin-like"/>
</dbReference>
<evidence type="ECO:0000259" key="5">
    <source>
        <dbReference type="PROSITE" id="PS51485"/>
    </source>
</evidence>
<evidence type="ECO:0000313" key="6">
    <source>
        <dbReference type="EMBL" id="KAF3339368.1"/>
    </source>
</evidence>
<reference evidence="6" key="1">
    <citation type="submission" date="2020-01" db="EMBL/GenBank/DDBJ databases">
        <title>Genome sequence of Kobresia littledalei, the first chromosome-level genome in the family Cyperaceae.</title>
        <authorList>
            <person name="Qu G."/>
        </authorList>
    </citation>
    <scope>NUCLEOTIDE SEQUENCE</scope>
    <source>
        <strain evidence="6">C.B.Clarke</strain>
        <tissue evidence="6">Leaf</tissue>
    </source>
</reference>
<dbReference type="FunFam" id="2.60.40.420:FF:000003">
    <property type="entry name" value="Blue copper"/>
    <property type="match status" value="1"/>
</dbReference>
<sequence>MALIRSLALGMLVLLNTAMSASATDYTVGDTSGWTTGLDYSKWASAQNFQVGDNLVFTFASGAHTVTEVTKSDYDSCSSSNAISNSNTAPTTVLLASAGTHYFICGVPGHCSSGQKLSVTAGGSGSSSGSGSTNSTSTTSPTYIDTYSSANLVPVGSNAAILTGLVMLKLGFSWA</sequence>
<dbReference type="Proteomes" id="UP000623129">
    <property type="component" value="Unassembled WGS sequence"/>
</dbReference>
<dbReference type="InterPro" id="IPR008972">
    <property type="entry name" value="Cupredoxin"/>
</dbReference>
<evidence type="ECO:0000256" key="1">
    <source>
        <dbReference type="ARBA" id="ARBA00022723"/>
    </source>
</evidence>
<dbReference type="GO" id="GO:0009055">
    <property type="term" value="F:electron transfer activity"/>
    <property type="evidence" value="ECO:0007669"/>
    <property type="project" value="InterPro"/>
</dbReference>
<protein>
    <submittedName>
        <fullName evidence="6">Blue copper protein-like protein</fullName>
    </submittedName>
</protein>
<dbReference type="GO" id="GO:0005886">
    <property type="term" value="C:plasma membrane"/>
    <property type="evidence" value="ECO:0007669"/>
    <property type="project" value="TreeGrafter"/>
</dbReference>
<keyword evidence="2" id="KW-0186">Copper</keyword>
<dbReference type="Pfam" id="PF02298">
    <property type="entry name" value="Cu_bind_like"/>
    <property type="match status" value="1"/>
</dbReference>
<comment type="caution">
    <text evidence="6">The sequence shown here is derived from an EMBL/GenBank/DDBJ whole genome shotgun (WGS) entry which is preliminary data.</text>
</comment>
<organism evidence="6 7">
    <name type="scientific">Carex littledalei</name>
    <dbReference type="NCBI Taxonomy" id="544730"/>
    <lineage>
        <taxon>Eukaryota</taxon>
        <taxon>Viridiplantae</taxon>
        <taxon>Streptophyta</taxon>
        <taxon>Embryophyta</taxon>
        <taxon>Tracheophyta</taxon>
        <taxon>Spermatophyta</taxon>
        <taxon>Magnoliopsida</taxon>
        <taxon>Liliopsida</taxon>
        <taxon>Poales</taxon>
        <taxon>Cyperaceae</taxon>
        <taxon>Cyperoideae</taxon>
        <taxon>Cariceae</taxon>
        <taxon>Carex</taxon>
        <taxon>Carex subgen. Euthyceras</taxon>
    </lineage>
</organism>
<keyword evidence="3" id="KW-0325">Glycoprotein</keyword>
<accession>A0A833RQJ8</accession>
<feature type="domain" description="Phytocyanin" evidence="5">
    <location>
        <begin position="24"/>
        <end position="123"/>
    </location>
</feature>
<name>A0A833RQJ8_9POAL</name>
<gene>
    <name evidence="6" type="ORF">FCM35_KLT16839</name>
</gene>
<dbReference type="OrthoDB" id="206968at2759"/>
<dbReference type="AlphaFoldDB" id="A0A833RQJ8"/>
<dbReference type="SUPFAM" id="SSF49503">
    <property type="entry name" value="Cupredoxins"/>
    <property type="match status" value="1"/>
</dbReference>
<dbReference type="PROSITE" id="PS00196">
    <property type="entry name" value="COPPER_BLUE"/>
    <property type="match status" value="1"/>
</dbReference>
<feature type="signal peptide" evidence="4">
    <location>
        <begin position="1"/>
        <end position="23"/>
    </location>
</feature>
<dbReference type="Gene3D" id="2.60.40.420">
    <property type="entry name" value="Cupredoxins - blue copper proteins"/>
    <property type="match status" value="1"/>
</dbReference>
<evidence type="ECO:0000313" key="7">
    <source>
        <dbReference type="Proteomes" id="UP000623129"/>
    </source>
</evidence>
<dbReference type="InterPro" id="IPR028871">
    <property type="entry name" value="BlueCu_1_BS"/>
</dbReference>
<dbReference type="GO" id="GO:0046872">
    <property type="term" value="F:metal ion binding"/>
    <property type="evidence" value="ECO:0007669"/>
    <property type="project" value="UniProtKB-KW"/>
</dbReference>
<evidence type="ECO:0000256" key="3">
    <source>
        <dbReference type="ARBA" id="ARBA00023180"/>
    </source>
</evidence>
<feature type="chain" id="PRO_5032841211" evidence="4">
    <location>
        <begin position="24"/>
        <end position="175"/>
    </location>
</feature>
<dbReference type="PANTHER" id="PTHR33021:SF193">
    <property type="entry name" value="OS06G0218600 PROTEIN"/>
    <property type="match status" value="1"/>
</dbReference>
<dbReference type="PANTHER" id="PTHR33021">
    <property type="entry name" value="BLUE COPPER PROTEIN"/>
    <property type="match status" value="1"/>
</dbReference>
<evidence type="ECO:0000256" key="4">
    <source>
        <dbReference type="SAM" id="SignalP"/>
    </source>
</evidence>